<dbReference type="Pfam" id="PF00467">
    <property type="entry name" value="KOW"/>
    <property type="match status" value="1"/>
</dbReference>
<dbReference type="InterPro" id="IPR043425">
    <property type="entry name" value="NusG-like"/>
</dbReference>
<keyword evidence="7" id="KW-1185">Reference proteome</keyword>
<keyword evidence="2" id="KW-0805">Transcription regulation</keyword>
<dbReference type="InterPro" id="IPR036735">
    <property type="entry name" value="NGN_dom_sf"/>
</dbReference>
<dbReference type="CDD" id="cd09895">
    <property type="entry name" value="NGN_SP_UpxY"/>
    <property type="match status" value="1"/>
</dbReference>
<dbReference type="PANTHER" id="PTHR30265">
    <property type="entry name" value="RHO-INTERACTING TRANSCRIPTION TERMINATION FACTOR NUSG"/>
    <property type="match status" value="1"/>
</dbReference>
<dbReference type="SUPFAM" id="SSF82679">
    <property type="entry name" value="N-utilization substance G protein NusG, N-terminal domain"/>
    <property type="match status" value="1"/>
</dbReference>
<keyword evidence="3" id="KW-0804">Transcription</keyword>
<dbReference type="InterPro" id="IPR008991">
    <property type="entry name" value="Translation_prot_SH3-like_sf"/>
</dbReference>
<dbReference type="PANTHER" id="PTHR30265:SF4">
    <property type="entry name" value="KOW MOTIF FAMILY PROTEIN, EXPRESSED"/>
    <property type="match status" value="1"/>
</dbReference>
<evidence type="ECO:0000313" key="6">
    <source>
        <dbReference type="EMBL" id="NPE13402.1"/>
    </source>
</evidence>
<dbReference type="RefSeq" id="WP_172176529.1">
    <property type="nucleotide sequence ID" value="NZ_CASGIA010000021.1"/>
</dbReference>
<evidence type="ECO:0000313" key="7">
    <source>
        <dbReference type="Proteomes" id="UP001193734"/>
    </source>
</evidence>
<dbReference type="SMART" id="SM00739">
    <property type="entry name" value="KOW"/>
    <property type="match status" value="1"/>
</dbReference>
<comment type="caution">
    <text evidence="6">The sequence shown here is derived from an EMBL/GenBank/DDBJ whole genome shotgun (WGS) entry which is preliminary data.</text>
</comment>
<evidence type="ECO:0000256" key="2">
    <source>
        <dbReference type="ARBA" id="ARBA00023015"/>
    </source>
</evidence>
<proteinExistence type="predicted"/>
<evidence type="ECO:0000259" key="5">
    <source>
        <dbReference type="SMART" id="SM00739"/>
    </source>
</evidence>
<dbReference type="NCBIfam" id="NF033644">
    <property type="entry name" value="antiterm_UpxY"/>
    <property type="match status" value="1"/>
</dbReference>
<evidence type="ECO:0000256" key="4">
    <source>
        <dbReference type="SAM" id="MobiDB-lite"/>
    </source>
</evidence>
<dbReference type="Gene3D" id="3.30.70.940">
    <property type="entry name" value="NusG, N-terminal domain"/>
    <property type="match status" value="1"/>
</dbReference>
<dbReference type="InterPro" id="IPR005824">
    <property type="entry name" value="KOW"/>
</dbReference>
<dbReference type="EMBL" id="JABKKE010000004">
    <property type="protein sequence ID" value="NPE13402.1"/>
    <property type="molecule type" value="Genomic_DNA"/>
</dbReference>
<evidence type="ECO:0000256" key="1">
    <source>
        <dbReference type="ARBA" id="ARBA00022814"/>
    </source>
</evidence>
<evidence type="ECO:0000256" key="3">
    <source>
        <dbReference type="ARBA" id="ARBA00023163"/>
    </source>
</evidence>
<dbReference type="SUPFAM" id="SSF50104">
    <property type="entry name" value="Translation proteins SH3-like domain"/>
    <property type="match status" value="1"/>
</dbReference>
<dbReference type="GeneID" id="82156828"/>
<dbReference type="InterPro" id="IPR006645">
    <property type="entry name" value="NGN-like_dom"/>
</dbReference>
<feature type="region of interest" description="Disordered" evidence="4">
    <location>
        <begin position="1"/>
        <end position="46"/>
    </location>
</feature>
<keyword evidence="1" id="KW-0889">Transcription antitermination</keyword>
<name>A0ABX2ARQ2_9BACT</name>
<feature type="domain" description="KOW" evidence="5">
    <location>
        <begin position="191"/>
        <end position="218"/>
    </location>
</feature>
<dbReference type="Proteomes" id="UP001193734">
    <property type="component" value="Unassembled WGS sequence"/>
</dbReference>
<organism evidence="6 7">
    <name type="scientific">Xylanibacter rodentium</name>
    <dbReference type="NCBI Taxonomy" id="2736289"/>
    <lineage>
        <taxon>Bacteria</taxon>
        <taxon>Pseudomonadati</taxon>
        <taxon>Bacteroidota</taxon>
        <taxon>Bacteroidia</taxon>
        <taxon>Bacteroidales</taxon>
        <taxon>Prevotellaceae</taxon>
        <taxon>Xylanibacter</taxon>
    </lineage>
</organism>
<gene>
    <name evidence="6" type="ORF">HPS55_03525</name>
</gene>
<dbReference type="Pfam" id="PF02357">
    <property type="entry name" value="NusG"/>
    <property type="match status" value="1"/>
</dbReference>
<reference evidence="6 7" key="1">
    <citation type="submission" date="2020-05" db="EMBL/GenBank/DDBJ databases">
        <title>Distinct polysaccharide utilization as determinants for interspecies competition between intestinal Prevotella spp.</title>
        <authorList>
            <person name="Galvez E.J.C."/>
            <person name="Iljazovic A."/>
            <person name="Strowig T."/>
        </authorList>
    </citation>
    <scope>NUCLEOTIDE SEQUENCE [LARGE SCALE GENOMIC DNA]</scope>
    <source>
        <strain evidence="6 7">PROD</strain>
    </source>
</reference>
<accession>A0ABX2ARQ2</accession>
<protein>
    <submittedName>
        <fullName evidence="6">UpxY family transcription antiterminator</fullName>
    </submittedName>
</protein>
<sequence length="244" mass="27020">MDLYCATSDVKDSRGGRSPSPRAGLASDVLPEARTPATACSSHTGVSTEYALSGTDQEPQPGKTEAARHWYALRTTYGREKKAYDYFVAHGVKAFLPTVRKVRKTDGRTTTVEVSRIPNIFFAYGTEEEMKSFVYDNVNLPYLRFYYRHTHVGNKIVKTPLTVPDKQIDSLRIICNAGEDNVIVATGDIGKFKEGQTVRITEGKFAGVTGKVARYHGQQRVAVVIDSVLTVCTAYIPSAFLRRI</sequence>